<accession>A0A2D2C2E3</accession>
<dbReference type="AlphaFoldDB" id="A0A2D2C2E3"/>
<reference evidence="1 2" key="1">
    <citation type="submission" date="2017-10" db="EMBL/GenBank/DDBJ databases">
        <title>Complete genome sequence of Paracoccus yeei TT13 isolated from human skin.</title>
        <authorList>
            <person name="Lee K."/>
            <person name="Lim J.Y."/>
            <person name="Hwang I."/>
        </authorList>
    </citation>
    <scope>NUCLEOTIDE SEQUENCE [LARGE SCALE GENOMIC DNA]</scope>
    <source>
        <strain evidence="1 2">TT13</strain>
    </source>
</reference>
<evidence type="ECO:0000313" key="1">
    <source>
        <dbReference type="EMBL" id="ATQ56680.1"/>
    </source>
</evidence>
<evidence type="ECO:0000313" key="2">
    <source>
        <dbReference type="Proteomes" id="UP000229314"/>
    </source>
</evidence>
<dbReference type="Pfam" id="PF22558">
    <property type="entry name" value="REase-ARP"/>
    <property type="match status" value="1"/>
</dbReference>
<dbReference type="Proteomes" id="UP000229314">
    <property type="component" value="Chromosome"/>
</dbReference>
<dbReference type="RefSeq" id="WP_097031801.1">
    <property type="nucleotide sequence ID" value="NZ_CP024422.1"/>
</dbReference>
<organism evidence="1 2">
    <name type="scientific">Paracoccus yeei</name>
    <dbReference type="NCBI Taxonomy" id="147645"/>
    <lineage>
        <taxon>Bacteria</taxon>
        <taxon>Pseudomonadati</taxon>
        <taxon>Pseudomonadota</taxon>
        <taxon>Alphaproteobacteria</taxon>
        <taxon>Rhodobacterales</taxon>
        <taxon>Paracoccaceae</taxon>
        <taxon>Paracoccus</taxon>
    </lineage>
</organism>
<name>A0A2D2C2E3_9RHOB</name>
<dbReference type="EMBL" id="CP024422">
    <property type="protein sequence ID" value="ATQ56680.1"/>
    <property type="molecule type" value="Genomic_DNA"/>
</dbReference>
<dbReference type="GeneID" id="78898635"/>
<gene>
    <name evidence="1" type="ORF">PYTT13_13350</name>
</gene>
<dbReference type="InterPro" id="IPR054333">
    <property type="entry name" value="REase-ARP-assoc"/>
</dbReference>
<proteinExistence type="predicted"/>
<sequence length="281" mass="31756">MKQESISERPTRVRAVQALSEAFMGQHPDTSLDPKGYVADFRDTLLPQVTLKDFEADLSSGDGNELQTKFRAAHSSSGLAVNCFAPFRSRIADLAMPMAAGFDDLRFERKCPTGLRGGRAPNLDVVLSGPGGVVGIESKLTEHLSPHRAEFSPAYEEQIRDSRRDQGYFREMLRLRDRPDKYTWLDAAQLIKHAFGLARSFPDRPVTLLYLFWEPANPTAGPEFVAHRDEIEEFRARVAGSSPAFEAMSYPELWRFWQDTEPADWLVRHLSDLHARYGVTL</sequence>
<protein>
    <recommendedName>
        <fullName evidence="3">Restriction endonuclease</fullName>
    </recommendedName>
</protein>
<evidence type="ECO:0008006" key="3">
    <source>
        <dbReference type="Google" id="ProtNLM"/>
    </source>
</evidence>